<feature type="transmembrane region" description="Helical" evidence="8">
    <location>
        <begin position="270"/>
        <end position="294"/>
    </location>
</feature>
<dbReference type="GO" id="GO:0005886">
    <property type="term" value="C:plasma membrane"/>
    <property type="evidence" value="ECO:0007669"/>
    <property type="project" value="UniProtKB-SubCell"/>
</dbReference>
<feature type="domain" description="Major facilitator superfamily (MFS) profile" evidence="9">
    <location>
        <begin position="25"/>
        <end position="462"/>
    </location>
</feature>
<dbReference type="AlphaFoldDB" id="A0A195CHD1"/>
<evidence type="ECO:0000256" key="5">
    <source>
        <dbReference type="ARBA" id="ARBA00023136"/>
    </source>
</evidence>
<evidence type="ECO:0000256" key="4">
    <source>
        <dbReference type="ARBA" id="ARBA00022989"/>
    </source>
</evidence>
<comment type="subcellular location">
    <subcellularLocation>
        <location evidence="1">Cell membrane</location>
        <topology evidence="1">Multi-pass membrane protein</topology>
    </subcellularLocation>
</comment>
<dbReference type="InterPro" id="IPR050382">
    <property type="entry name" value="MFS_Na/Anion_cotransporter"/>
</dbReference>
<dbReference type="Pfam" id="PF00071">
    <property type="entry name" value="Ras"/>
    <property type="match status" value="1"/>
</dbReference>
<evidence type="ECO:0000256" key="6">
    <source>
        <dbReference type="ARBA" id="ARBA00023180"/>
    </source>
</evidence>
<keyword evidence="3 8" id="KW-0812">Transmembrane</keyword>
<dbReference type="Pfam" id="PF07690">
    <property type="entry name" value="MFS_1"/>
    <property type="match status" value="1"/>
</dbReference>
<evidence type="ECO:0000256" key="2">
    <source>
        <dbReference type="ARBA" id="ARBA00022475"/>
    </source>
</evidence>
<keyword evidence="6" id="KW-0325">Glycoprotein</keyword>
<dbReference type="SUPFAM" id="SSF103473">
    <property type="entry name" value="MFS general substrate transporter"/>
    <property type="match status" value="1"/>
</dbReference>
<dbReference type="GO" id="GO:0006820">
    <property type="term" value="P:monoatomic anion transport"/>
    <property type="evidence" value="ECO:0007669"/>
    <property type="project" value="TreeGrafter"/>
</dbReference>
<feature type="transmembrane region" description="Helical" evidence="8">
    <location>
        <begin position="122"/>
        <end position="144"/>
    </location>
</feature>
<evidence type="ECO:0000259" key="9">
    <source>
        <dbReference type="PROSITE" id="PS50850"/>
    </source>
</evidence>
<keyword evidence="4 8" id="KW-1133">Transmembrane helix</keyword>
<feature type="compositionally biased region" description="Polar residues" evidence="7">
    <location>
        <begin position="543"/>
        <end position="554"/>
    </location>
</feature>
<feature type="transmembrane region" description="Helical" evidence="8">
    <location>
        <begin position="183"/>
        <end position="205"/>
    </location>
</feature>
<name>A0A195CHD1_9HYME</name>
<dbReference type="Proteomes" id="UP000078542">
    <property type="component" value="Unassembled WGS sequence"/>
</dbReference>
<dbReference type="GO" id="GO:0003924">
    <property type="term" value="F:GTPase activity"/>
    <property type="evidence" value="ECO:0007669"/>
    <property type="project" value="InterPro"/>
</dbReference>
<dbReference type="FunFam" id="1.20.1250.20:FF:000067">
    <property type="entry name" value="sialin isoform X2"/>
    <property type="match status" value="1"/>
</dbReference>
<evidence type="ECO:0000313" key="10">
    <source>
        <dbReference type="EMBL" id="KYN00113.1"/>
    </source>
</evidence>
<dbReference type="InterPro" id="IPR020846">
    <property type="entry name" value="MFS_dom"/>
</dbReference>
<dbReference type="Gene3D" id="3.40.50.300">
    <property type="entry name" value="P-loop containing nucleotide triphosphate hydrolases"/>
    <property type="match status" value="1"/>
</dbReference>
<protein>
    <submittedName>
        <fullName evidence="10">Sialin</fullName>
    </submittedName>
</protein>
<accession>A0A195CHD1</accession>
<evidence type="ECO:0000256" key="3">
    <source>
        <dbReference type="ARBA" id="ARBA00022692"/>
    </source>
</evidence>
<organism evidence="10 11">
    <name type="scientific">Cyphomyrmex costatus</name>
    <dbReference type="NCBI Taxonomy" id="456900"/>
    <lineage>
        <taxon>Eukaryota</taxon>
        <taxon>Metazoa</taxon>
        <taxon>Ecdysozoa</taxon>
        <taxon>Arthropoda</taxon>
        <taxon>Hexapoda</taxon>
        <taxon>Insecta</taxon>
        <taxon>Pterygota</taxon>
        <taxon>Neoptera</taxon>
        <taxon>Endopterygota</taxon>
        <taxon>Hymenoptera</taxon>
        <taxon>Apocrita</taxon>
        <taxon>Aculeata</taxon>
        <taxon>Formicoidea</taxon>
        <taxon>Formicidae</taxon>
        <taxon>Myrmicinae</taxon>
        <taxon>Cyphomyrmex</taxon>
    </lineage>
</organism>
<dbReference type="SMART" id="SM00173">
    <property type="entry name" value="RAS"/>
    <property type="match status" value="1"/>
</dbReference>
<evidence type="ECO:0000256" key="8">
    <source>
        <dbReference type="SAM" id="Phobius"/>
    </source>
</evidence>
<dbReference type="PANTHER" id="PTHR11662:SF399">
    <property type="entry name" value="FI19708P1-RELATED"/>
    <property type="match status" value="1"/>
</dbReference>
<feature type="non-terminal residue" evidence="10">
    <location>
        <position position="1"/>
    </location>
</feature>
<evidence type="ECO:0000256" key="7">
    <source>
        <dbReference type="SAM" id="MobiDB-lite"/>
    </source>
</evidence>
<dbReference type="CDD" id="cd17318">
    <property type="entry name" value="MFS_SLC17"/>
    <property type="match status" value="1"/>
</dbReference>
<reference evidence="10 11" key="1">
    <citation type="submission" date="2016-03" db="EMBL/GenBank/DDBJ databases">
        <title>Cyphomyrmex costatus WGS genome.</title>
        <authorList>
            <person name="Nygaard S."/>
            <person name="Hu H."/>
            <person name="Boomsma J."/>
            <person name="Zhang G."/>
        </authorList>
    </citation>
    <scope>NUCLEOTIDE SEQUENCE [LARGE SCALE GENOMIC DNA]</scope>
    <source>
        <strain evidence="10">MS0001</strain>
        <tissue evidence="10">Whole body</tissue>
    </source>
</reference>
<dbReference type="InterPro" id="IPR011701">
    <property type="entry name" value="MFS"/>
</dbReference>
<dbReference type="PANTHER" id="PTHR11662">
    <property type="entry name" value="SOLUTE CARRIER FAMILY 17"/>
    <property type="match status" value="1"/>
</dbReference>
<keyword evidence="11" id="KW-1185">Reference proteome</keyword>
<dbReference type="FunFam" id="1.20.1250.20:FF:000445">
    <property type="entry name" value="putative inorganic phosphate cotransporter"/>
    <property type="match status" value="1"/>
</dbReference>
<keyword evidence="2" id="KW-1003">Cell membrane</keyword>
<dbReference type="Gene3D" id="1.20.1250.20">
    <property type="entry name" value="MFS general substrate transporter like domains"/>
    <property type="match status" value="2"/>
</dbReference>
<dbReference type="InterPro" id="IPR001806">
    <property type="entry name" value="Small_GTPase"/>
</dbReference>
<dbReference type="InterPro" id="IPR036259">
    <property type="entry name" value="MFS_trans_sf"/>
</dbReference>
<feature type="transmembrane region" description="Helical" evidence="8">
    <location>
        <begin position="92"/>
        <end position="110"/>
    </location>
</feature>
<feature type="transmembrane region" description="Helical" evidence="8">
    <location>
        <begin position="354"/>
        <end position="374"/>
    </location>
</feature>
<dbReference type="InterPro" id="IPR027417">
    <property type="entry name" value="P-loop_NTPase"/>
</dbReference>
<dbReference type="GO" id="GO:0022857">
    <property type="term" value="F:transmembrane transporter activity"/>
    <property type="evidence" value="ECO:0007669"/>
    <property type="project" value="InterPro"/>
</dbReference>
<dbReference type="GO" id="GO:0005525">
    <property type="term" value="F:GTP binding"/>
    <property type="evidence" value="ECO:0007669"/>
    <property type="project" value="InterPro"/>
</dbReference>
<evidence type="ECO:0000256" key="1">
    <source>
        <dbReference type="ARBA" id="ARBA00004651"/>
    </source>
</evidence>
<feature type="region of interest" description="Disordered" evidence="7">
    <location>
        <begin position="543"/>
        <end position="573"/>
    </location>
</feature>
<gene>
    <name evidence="10" type="ORF">ALC62_09176</name>
</gene>
<evidence type="ECO:0000313" key="11">
    <source>
        <dbReference type="Proteomes" id="UP000078542"/>
    </source>
</evidence>
<dbReference type="EMBL" id="KQ977754">
    <property type="protein sequence ID" value="KYN00113.1"/>
    <property type="molecule type" value="Genomic_DNA"/>
</dbReference>
<dbReference type="PROSITE" id="PS50850">
    <property type="entry name" value="MFS"/>
    <property type="match status" value="1"/>
</dbReference>
<dbReference type="PRINTS" id="PR00449">
    <property type="entry name" value="RASTRNSFRMNG"/>
</dbReference>
<feature type="transmembrane region" description="Helical" evidence="8">
    <location>
        <begin position="26"/>
        <end position="52"/>
    </location>
</feature>
<feature type="transmembrane region" description="Helical" evidence="8">
    <location>
        <begin position="320"/>
        <end position="342"/>
    </location>
</feature>
<feature type="transmembrane region" description="Helical" evidence="8">
    <location>
        <begin position="217"/>
        <end position="237"/>
    </location>
</feature>
<dbReference type="SUPFAM" id="SSF52540">
    <property type="entry name" value="P-loop containing nucleoside triphosphate hydrolases"/>
    <property type="match status" value="1"/>
</dbReference>
<sequence>NVMFFSVNTLQIPADTKSCIKARHTLGFLGFLGFALVYAMRVNLSVAIVSMVNQTAIPHTEDNDTSDVCPKTKPINGTFIPSAGEFAWNEKTQGIILGAFFLGYVTTNVPGGRMAEKMGGKLIYGLGVFLTAVLTVISPFAAYWGLVPFLVVRVAEGFTEGVTFPAMHSMLAHWVPPLERSKFAAIVYAGSNFGTVISLPVSGWLCSLELWGGWPLAFYLFGGLGLVWYVFWLIFVYDTPSQHTNIDPSEKAYIEASVEKKHENDPGVPWLSVFTSLPIWAIAITQCGQSWAFYTLLTELPTYMDKILHLNVQQNAFLSALPYLSAWLVGLGISSFADALLARRLISPLASFKLWNTVSSLGPSLSFIGAIWAGCDRMTVMLMLAGLGSLQGAVYAGNQMNHIALAPRYAGTLYGLTNAAANACGFLAPYVIGSIVEGHFKCFVRMYVHYFFFCIDTFSRAQTWVKELQRQASPSIVIALAGNKADLANKRVVEYDEAQTYADENGLLFMETSAKTAMNVNDIFLAIGELKIFLFTAKKLPKNEQSGSASTSGQGRRLVESDGQKAATGNCCK</sequence>
<dbReference type="PROSITE" id="PS51419">
    <property type="entry name" value="RAB"/>
    <property type="match status" value="1"/>
</dbReference>
<proteinExistence type="predicted"/>
<keyword evidence="5 8" id="KW-0472">Membrane</keyword>
<dbReference type="SMART" id="SM00175">
    <property type="entry name" value="RAB"/>
    <property type="match status" value="1"/>
</dbReference>
<dbReference type="STRING" id="456900.A0A195CHD1"/>